<feature type="compositionally biased region" description="Polar residues" evidence="2">
    <location>
        <begin position="271"/>
        <end position="282"/>
    </location>
</feature>
<dbReference type="InterPro" id="IPR036397">
    <property type="entry name" value="RNaseH_sf"/>
</dbReference>
<dbReference type="InterPro" id="IPR005162">
    <property type="entry name" value="Retrotrans_gag_dom"/>
</dbReference>
<dbReference type="Pfam" id="PF03732">
    <property type="entry name" value="Retrotrans_gag"/>
    <property type="match status" value="1"/>
</dbReference>
<dbReference type="InterPro" id="IPR012337">
    <property type="entry name" value="RNaseH-like_sf"/>
</dbReference>
<dbReference type="Pfam" id="PF17919">
    <property type="entry name" value="RT_RNaseH_2"/>
    <property type="match status" value="1"/>
</dbReference>
<dbReference type="SUPFAM" id="SSF53098">
    <property type="entry name" value="Ribonuclease H-like"/>
    <property type="match status" value="1"/>
</dbReference>
<sequence length="1498" mass="168961">MGFVSGIDDFAFPPGQAFRFGSFDFITNDFGKISLLDSDSNQSGRNQVPVPFGIPNSAEAYSKIISPELVSSHSDEIQSVPPRSDQDDGSYPSILMKLPDDLAAVFTAKTSPTRRSRRALASAPIQSRSREVGVILQPLGTVSTEELDGYLSSPGVSSRPTEILDYDDFGYHYDHGDFDNFDDSYEDNYTPLFFGEAEDRQHRAWESGRRARELIGQQDVDGTAVFRTPQQNAVAAITLLDTLLKEDALNQADHVVNILNQTKTMIAASVPVNSASTRTPTGSRVPHHQPSLSVTGTRSSRRSRGHDERSVHSLPERHRERRAERPRSPPRQRPVDLRDMINQCRAARGHRHSPNRYDDDVDGVAAFTNDLRRVDWPVSFKLTGIEKYDGTTNPESWLTVYRLAIRAAGGDSKAMANYLLVALADSARSWLHGLPRGTIGSWAELRDHFIANFQGTFERPDTQFDLYNFVQKSGESLRDYIRRFSEQRNKISDITDNVIIAAFTKGILHEDLVGKFGRKPPRTVKQMFEKANEYAKAEDAITASKQSGTTWKPKKDTSTTGGSGSNNHKDPKHHRKELNHIFGGPLAYESKRKQKLTEREINAVQPNTSQYLRWSETAIKFDCSDHPDRVVHPGRYPLVLDLVVRNVKLQRTLIDGGSALNILFAKTLDDMQIPRTELKPSNAPFHSVIPGLSATPLGQITLLVTFGTRESFRTENVCFEVADFETAYHAILGRPALAKFMAVPHYTYMMMKMPGPRGVISLRSDIKQAVTCDKESCEMNNKNIFAWKPSDMPGIPREVIEHSLHVKEDAKPIKQRLRRFAQDRKDAIKEELTKLLAAGFIKEVLHPDWLANPVLTKQKDDLIADLEETFTSIRAFKMKLNPEKCIFGVPSGKLLGFMVSQRGIQANPEKINAILNMKPPSSQKDVQKLTGCIAALSRFVSRLGERGMPFFKLLKKTDNFQWGPEAQKAFEDFKELLTTPPVLASPHPQEPLLLYVSATSQVVSTVLVVEREEEGHIQKVQRAIYFVSEVLADSKTRYPQVQKLLYGVLITVRLSVVNQVMKEWSCLDDNMTAYRQEVRKLEDKFDGLELTHVLRHNNEAADRLANFGSKREAAPSDVFVEHLYEPTMPRKETTEAMDTQGEGRQLLKDIHSGICGNHAAARTIVSKAYRQGFFWPTAVSDADEIVRTCEGCQFFAGQTHLPAQELQTIPLSWPFAVWGLEMVGPFKRAVGGYTHLFVAIDKFSKWIEAKPVITITANKARDFFINIVHRFGVPNRIITDNGTQFTGGAFKDFCEDFGIKICYASVAHPMSNGQVESANGMILQGIKARVFDRLLPYAGKWVDQLPSVLWSLRTTPSRATGQSPFFLVYGAEAMLPSEVEFESLRFRNFNEEGYEEGRVDDINRLEEAREAALIQSTRYQQGLRRYHNRNVRSRAFLVGDLVLRKIQTTQDRHKLSPLWEGPFIIAEVTRPGSYRLKHEDGTIINNSWNIEHLRRFYA</sequence>
<feature type="domain" description="Integrase catalytic" evidence="3">
    <location>
        <begin position="1206"/>
        <end position="1372"/>
    </location>
</feature>
<reference evidence="4" key="1">
    <citation type="journal article" date="2005" name="BMC Biol.">
        <title>The sequence of rice chromosomes 11 and 12, rich in disease resistance genes and recent gene duplications.</title>
        <authorList>
            <consortium name="The rice chromosomes 11 and 12 sequencing consortia"/>
        </authorList>
    </citation>
    <scope>NUCLEOTIDE SEQUENCE [LARGE SCALE GENOMIC DNA]</scope>
</reference>
<organism evidence="4">
    <name type="scientific">Oryza sativa subsp. japonica</name>
    <name type="common">Rice</name>
    <dbReference type="NCBI Taxonomy" id="39947"/>
    <lineage>
        <taxon>Eukaryota</taxon>
        <taxon>Viridiplantae</taxon>
        <taxon>Streptophyta</taxon>
        <taxon>Embryophyta</taxon>
        <taxon>Tracheophyta</taxon>
        <taxon>Spermatophyta</taxon>
        <taxon>Magnoliopsida</taxon>
        <taxon>Liliopsida</taxon>
        <taxon>Poales</taxon>
        <taxon>Poaceae</taxon>
        <taxon>BOP clade</taxon>
        <taxon>Oryzoideae</taxon>
        <taxon>Oryzeae</taxon>
        <taxon>Oryzinae</taxon>
        <taxon>Oryza</taxon>
        <taxon>Oryza sativa</taxon>
    </lineage>
</organism>
<feature type="region of interest" description="Disordered" evidence="2">
    <location>
        <begin position="271"/>
        <end position="336"/>
    </location>
</feature>
<dbReference type="EMBL" id="DP000010">
    <property type="protein sequence ID" value="ABA93786.1"/>
    <property type="molecule type" value="Genomic_DNA"/>
</dbReference>
<gene>
    <name evidence="4" type="ordered locus">LOC_Os11g29570</name>
</gene>
<dbReference type="InterPro" id="IPR043128">
    <property type="entry name" value="Rev_trsase/Diguanyl_cyclase"/>
</dbReference>
<keyword evidence="1" id="KW-0511">Multifunctional enzyme</keyword>
<dbReference type="Gene3D" id="1.10.340.70">
    <property type="match status" value="1"/>
</dbReference>
<feature type="compositionally biased region" description="Basic and acidic residues" evidence="2">
    <location>
        <begin position="305"/>
        <end position="336"/>
    </location>
</feature>
<dbReference type="PANTHER" id="PTHR37984:SF5">
    <property type="entry name" value="PROTEIN NYNRIN-LIKE"/>
    <property type="match status" value="1"/>
</dbReference>
<dbReference type="CDD" id="cd00303">
    <property type="entry name" value="retropepsin_like"/>
    <property type="match status" value="1"/>
</dbReference>
<dbReference type="GO" id="GO:0003676">
    <property type="term" value="F:nucleic acid binding"/>
    <property type="evidence" value="ECO:0007669"/>
    <property type="project" value="InterPro"/>
</dbReference>
<evidence type="ECO:0000256" key="1">
    <source>
        <dbReference type="ARBA" id="ARBA00023268"/>
    </source>
</evidence>
<evidence type="ECO:0000259" key="3">
    <source>
        <dbReference type="PROSITE" id="PS50994"/>
    </source>
</evidence>
<dbReference type="GO" id="GO:0015074">
    <property type="term" value="P:DNA integration"/>
    <property type="evidence" value="ECO:0007669"/>
    <property type="project" value="InterPro"/>
</dbReference>
<dbReference type="Pfam" id="PF00665">
    <property type="entry name" value="rve"/>
    <property type="match status" value="1"/>
</dbReference>
<dbReference type="PANTHER" id="PTHR37984">
    <property type="entry name" value="PROTEIN CBG26694"/>
    <property type="match status" value="1"/>
</dbReference>
<proteinExistence type="predicted"/>
<dbReference type="InterPro" id="IPR050951">
    <property type="entry name" value="Retrovirus_Pol_polyprotein"/>
</dbReference>
<dbReference type="Gene3D" id="3.30.70.270">
    <property type="match status" value="1"/>
</dbReference>
<dbReference type="Gene3D" id="3.30.420.10">
    <property type="entry name" value="Ribonuclease H-like superfamily/Ribonuclease H"/>
    <property type="match status" value="2"/>
</dbReference>
<protein>
    <submittedName>
        <fullName evidence="4">Retrotransposon protein, putative, Ty3-gypsy subclass</fullName>
    </submittedName>
</protein>
<dbReference type="PROSITE" id="PS50994">
    <property type="entry name" value="INTEGRASE"/>
    <property type="match status" value="1"/>
</dbReference>
<reference evidence="4" key="3">
    <citation type="submission" date="2006-01" db="EMBL/GenBank/DDBJ databases">
        <authorList>
            <person name="Buell R."/>
        </authorList>
    </citation>
    <scope>NUCLEOTIDE SEQUENCE</scope>
</reference>
<reference evidence="4" key="2">
    <citation type="submission" date="2005-04" db="EMBL/GenBank/DDBJ databases">
        <authorList>
            <person name="Buell C.R."/>
            <person name="Wing R.A."/>
            <person name="McCombie W.A."/>
            <person name="Ouyang S."/>
        </authorList>
    </citation>
    <scope>NUCLEOTIDE SEQUENCE</scope>
</reference>
<dbReference type="InterPro" id="IPR002156">
    <property type="entry name" value="RNaseH_domain"/>
</dbReference>
<dbReference type="Gene3D" id="3.10.10.10">
    <property type="entry name" value="HIV Type 1 Reverse Transcriptase, subunit A, domain 1"/>
    <property type="match status" value="1"/>
</dbReference>
<accession>Q2R463</accession>
<dbReference type="Pfam" id="PF13456">
    <property type="entry name" value="RVT_3"/>
    <property type="match status" value="1"/>
</dbReference>
<dbReference type="GO" id="GO:0004523">
    <property type="term" value="F:RNA-DNA hybrid ribonuclease activity"/>
    <property type="evidence" value="ECO:0007669"/>
    <property type="project" value="InterPro"/>
</dbReference>
<dbReference type="InterPro" id="IPR043502">
    <property type="entry name" value="DNA/RNA_pol_sf"/>
</dbReference>
<feature type="region of interest" description="Disordered" evidence="2">
    <location>
        <begin position="539"/>
        <end position="575"/>
    </location>
</feature>
<dbReference type="InterPro" id="IPR001584">
    <property type="entry name" value="Integrase_cat-core"/>
</dbReference>
<name>Q2R463_ORYSJ</name>
<evidence type="ECO:0000256" key="2">
    <source>
        <dbReference type="SAM" id="MobiDB-lite"/>
    </source>
</evidence>
<evidence type="ECO:0000313" key="4">
    <source>
        <dbReference type="EMBL" id="ABA93786.1"/>
    </source>
</evidence>
<dbReference type="SUPFAM" id="SSF56672">
    <property type="entry name" value="DNA/RNA polymerases"/>
    <property type="match status" value="1"/>
</dbReference>
<dbReference type="InterPro" id="IPR041577">
    <property type="entry name" value="RT_RNaseH_2"/>
</dbReference>